<dbReference type="InterPro" id="IPR011010">
    <property type="entry name" value="DNA_brk_join_enz"/>
</dbReference>
<reference evidence="6 7" key="1">
    <citation type="submission" date="2015-09" db="EMBL/GenBank/DDBJ databases">
        <title>Heavy metals and arsenic resistance mechanisms in polyextremophilic archaea of the family Ferroplasmaceae.</title>
        <authorList>
            <person name="Bulaev A.G."/>
            <person name="Kanygina A.V."/>
        </authorList>
    </citation>
    <scope>NUCLEOTIDE SEQUENCE [LARGE SCALE GENOMIC DNA]</scope>
    <source>
        <strain evidence="6 7">BH2</strain>
    </source>
</reference>
<dbReference type="Pfam" id="PF00589">
    <property type="entry name" value="Phage_integrase"/>
    <property type="match status" value="1"/>
</dbReference>
<dbReference type="CDD" id="cd00397">
    <property type="entry name" value="DNA_BRE_C"/>
    <property type="match status" value="1"/>
</dbReference>
<keyword evidence="7" id="KW-1185">Reference proteome</keyword>
<accession>A0A0Q0VXP7</accession>
<evidence type="ECO:0000256" key="2">
    <source>
        <dbReference type="ARBA" id="ARBA00023172"/>
    </source>
</evidence>
<comment type="caution">
    <text evidence="6">The sequence shown here is derived from an EMBL/GenBank/DDBJ whole genome shotgun (WGS) entry which is preliminary data.</text>
</comment>
<keyword evidence="1 3" id="KW-0238">DNA-binding</keyword>
<dbReference type="AlphaFoldDB" id="A0A0Q0VXP7"/>
<dbReference type="PANTHER" id="PTHR30349">
    <property type="entry name" value="PHAGE INTEGRASE-RELATED"/>
    <property type="match status" value="1"/>
</dbReference>
<dbReference type="InParanoid" id="A0A0Q0VXP7"/>
<evidence type="ECO:0000313" key="7">
    <source>
        <dbReference type="Proteomes" id="UP000050301"/>
    </source>
</evidence>
<feature type="domain" description="Tyr recombinase" evidence="4">
    <location>
        <begin position="130"/>
        <end position="313"/>
    </location>
</feature>
<dbReference type="InterPro" id="IPR013762">
    <property type="entry name" value="Integrase-like_cat_sf"/>
</dbReference>
<dbReference type="InterPro" id="IPR002104">
    <property type="entry name" value="Integrase_catalytic"/>
</dbReference>
<name>A0A0Q0VXP7_9ARCH</name>
<gene>
    <name evidence="6" type="ORF">AOG55_03980</name>
</gene>
<dbReference type="InterPro" id="IPR036443">
    <property type="entry name" value="Znf_RanBP2_sf"/>
</dbReference>
<dbReference type="GO" id="GO:0015074">
    <property type="term" value="P:DNA integration"/>
    <property type="evidence" value="ECO:0007669"/>
    <property type="project" value="InterPro"/>
</dbReference>
<evidence type="ECO:0000256" key="1">
    <source>
        <dbReference type="ARBA" id="ARBA00023125"/>
    </source>
</evidence>
<dbReference type="InterPro" id="IPR044068">
    <property type="entry name" value="CB"/>
</dbReference>
<dbReference type="PANTHER" id="PTHR30349:SF87">
    <property type="entry name" value="TRANSPOSASE A"/>
    <property type="match status" value="1"/>
</dbReference>
<dbReference type="InterPro" id="IPR050090">
    <property type="entry name" value="Tyrosine_recombinase_XerCD"/>
</dbReference>
<protein>
    <submittedName>
        <fullName evidence="6">Integrase</fullName>
    </submittedName>
</protein>
<evidence type="ECO:0000259" key="5">
    <source>
        <dbReference type="PROSITE" id="PS51900"/>
    </source>
</evidence>
<evidence type="ECO:0000259" key="4">
    <source>
        <dbReference type="PROSITE" id="PS51898"/>
    </source>
</evidence>
<dbReference type="GO" id="GO:0003677">
    <property type="term" value="F:DNA binding"/>
    <property type="evidence" value="ECO:0007669"/>
    <property type="project" value="UniProtKB-UniRule"/>
</dbReference>
<keyword evidence="2" id="KW-0233">DNA recombination</keyword>
<dbReference type="SUPFAM" id="SSF90209">
    <property type="entry name" value="Ran binding protein zinc finger-like"/>
    <property type="match status" value="1"/>
</dbReference>
<dbReference type="EMBL" id="LKBH01000026">
    <property type="protein sequence ID" value="KQB36495.1"/>
    <property type="molecule type" value="Genomic_DNA"/>
</dbReference>
<dbReference type="Gene3D" id="1.10.443.10">
    <property type="entry name" value="Intergrase catalytic core"/>
    <property type="match status" value="1"/>
</dbReference>
<dbReference type="SUPFAM" id="SSF56349">
    <property type="entry name" value="DNA breaking-rejoining enzymes"/>
    <property type="match status" value="1"/>
</dbReference>
<dbReference type="PROSITE" id="PS51900">
    <property type="entry name" value="CB"/>
    <property type="match status" value="1"/>
</dbReference>
<dbReference type="GO" id="GO:0006310">
    <property type="term" value="P:DNA recombination"/>
    <property type="evidence" value="ECO:0007669"/>
    <property type="project" value="UniProtKB-KW"/>
</dbReference>
<feature type="domain" description="Core-binding (CB)" evidence="5">
    <location>
        <begin position="19"/>
        <end position="108"/>
    </location>
</feature>
<evidence type="ECO:0000256" key="3">
    <source>
        <dbReference type="PROSITE-ProRule" id="PRU01248"/>
    </source>
</evidence>
<evidence type="ECO:0000313" key="6">
    <source>
        <dbReference type="EMBL" id="KQB36495.1"/>
    </source>
</evidence>
<sequence length="421" mass="49618">MDARISQEYTALKKEKIPENDKKNIINFVNDLELEGISEIRRKNYIQRLRIVARWIPDKFLNPDRNDLRIVREHLENGYINNGIHKKYSEWTKTTYMKMLKKFYRYILSSEKFNELFRNVKINSNPGSKIKPDQIIQPWEIRKMVDSATNTRDRALLYTLYDSGCRIGEIITMKIKDLEFDEYGCIIKVSGKTGYRNVRIVGNSIPYIRAWLDSHPFKNDRNAWLFCNLESNIKGRMLEYHNVYAIIRNSIRNAGLDPERRIYPHLFRHTRATILATKLNEVPLENQMGWVHGSKMTSVYVHVSGRDQDNAVLKAYGMKVEAQTDLEEKPIRCPRCNEINDSNAKYCRRCWLPFDEKLALEFENKEKEIESTIEKSNIIPGIAKKMIENAPESFKAKLIENVLEEILKDPEMLKKFRTELK</sequence>
<dbReference type="Proteomes" id="UP000050301">
    <property type="component" value="Unassembled WGS sequence"/>
</dbReference>
<proteinExistence type="predicted"/>
<dbReference type="RefSeq" id="WP_055040771.1">
    <property type="nucleotide sequence ID" value="NZ_LKBH01000026.1"/>
</dbReference>
<dbReference type="PROSITE" id="PS51898">
    <property type="entry name" value="TYR_RECOMBINASE"/>
    <property type="match status" value="1"/>
</dbReference>
<organism evidence="6 7">
    <name type="scientific">Acidiplasma cupricumulans</name>
    <dbReference type="NCBI Taxonomy" id="312540"/>
    <lineage>
        <taxon>Archaea</taxon>
        <taxon>Methanobacteriati</taxon>
        <taxon>Thermoplasmatota</taxon>
        <taxon>Thermoplasmata</taxon>
        <taxon>Thermoplasmatales</taxon>
        <taxon>Ferroplasmaceae</taxon>
        <taxon>Acidiplasma</taxon>
    </lineage>
</organism>